<sequence>MYLIYHIFAAANFHVMKRIFLFISISGIISISGQNVGINTTTPLTTLDINGAPTAASATDGLRAPRITLSQLNSKTGYSTTHEGAIIYVTSVSGGSTIPATAKISSVGYYYFNGSIWQSLVAKAGSVVFIASLGSGNGGASSATIPASAFNTVPLPAVAQNIGGGIWSVANNTYTIPVSGTYLIKSSIRLVDGSTGRNMFQAVHTANSDIPEGIWQTNSGNRWTMLYNRIAYFNRNDVLRLYIYSDGQVANISDASLNIVLLGDN</sequence>
<dbReference type="EMBL" id="LR215974">
    <property type="protein sequence ID" value="VFB04706.1"/>
    <property type="molecule type" value="Genomic_DNA"/>
</dbReference>
<name>A0A4U8WG29_9FLAO</name>
<organism evidence="1 2">
    <name type="scientific">Chryseobacterium taihuense</name>
    <dbReference type="NCBI Taxonomy" id="1141221"/>
    <lineage>
        <taxon>Bacteria</taxon>
        <taxon>Pseudomonadati</taxon>
        <taxon>Bacteroidota</taxon>
        <taxon>Flavobacteriia</taxon>
        <taxon>Flavobacteriales</taxon>
        <taxon>Weeksellaceae</taxon>
        <taxon>Chryseobacterium group</taxon>
        <taxon>Chryseobacterium</taxon>
    </lineage>
</organism>
<dbReference type="SUPFAM" id="SSF49842">
    <property type="entry name" value="TNF-like"/>
    <property type="match status" value="1"/>
</dbReference>
<proteinExistence type="predicted"/>
<dbReference type="Gene3D" id="2.60.120.40">
    <property type="match status" value="1"/>
</dbReference>
<dbReference type="AlphaFoldDB" id="A0A4U8WG29"/>
<dbReference type="Proteomes" id="UP000290013">
    <property type="component" value="Chromosome"/>
</dbReference>
<gene>
    <name evidence="1" type="ORF">NCTC12078_02744</name>
</gene>
<dbReference type="KEGG" id="ctai:NCTC12078_02744"/>
<evidence type="ECO:0000313" key="1">
    <source>
        <dbReference type="EMBL" id="VFB04706.1"/>
    </source>
</evidence>
<evidence type="ECO:0000313" key="2">
    <source>
        <dbReference type="Proteomes" id="UP000290013"/>
    </source>
</evidence>
<accession>A0A4U8WG29</accession>
<reference evidence="1 2" key="1">
    <citation type="submission" date="2019-02" db="EMBL/GenBank/DDBJ databases">
        <authorList>
            <consortium name="Pathogen Informatics"/>
        </authorList>
    </citation>
    <scope>NUCLEOTIDE SEQUENCE [LARGE SCALE GENOMIC DNA]</scope>
    <source>
        <strain evidence="1 2">3012STDY6944375</strain>
    </source>
</reference>
<dbReference type="InterPro" id="IPR008983">
    <property type="entry name" value="Tumour_necrosis_fac-like_dom"/>
</dbReference>
<protein>
    <submittedName>
        <fullName evidence="1">Uncharacterized protein</fullName>
    </submittedName>
</protein>